<dbReference type="VEuPathDB" id="FungiDB:HGUI_00723"/>
<evidence type="ECO:0000313" key="11">
    <source>
        <dbReference type="Proteomes" id="UP000183365"/>
    </source>
</evidence>
<evidence type="ECO:0000256" key="6">
    <source>
        <dbReference type="ARBA" id="ARBA00023121"/>
    </source>
</evidence>
<comment type="subcellular location">
    <subcellularLocation>
        <location evidence="1">Membrane</location>
    </subcellularLocation>
</comment>
<evidence type="ECO:0000256" key="5">
    <source>
        <dbReference type="ARBA" id="ARBA00023055"/>
    </source>
</evidence>
<dbReference type="GO" id="GO:1990456">
    <property type="term" value="P:mitochondrion-endoplasmic reticulum membrane tethering"/>
    <property type="evidence" value="ECO:0007669"/>
    <property type="project" value="TreeGrafter"/>
</dbReference>
<keyword evidence="11" id="KW-1185">Reference proteome</keyword>
<keyword evidence="3" id="KW-1000">Mitochondrion outer membrane</keyword>
<dbReference type="InterPro" id="IPR031468">
    <property type="entry name" value="SMP_LBD"/>
</dbReference>
<feature type="domain" description="SMP-LTD" evidence="9">
    <location>
        <begin position="1"/>
        <end position="299"/>
    </location>
</feature>
<keyword evidence="5" id="KW-0445">Lipid transport</keyword>
<keyword evidence="6" id="KW-0446">Lipid-binding</keyword>
<evidence type="ECO:0000259" key="9">
    <source>
        <dbReference type="PROSITE" id="PS51847"/>
    </source>
</evidence>
<evidence type="ECO:0000256" key="8">
    <source>
        <dbReference type="ARBA" id="ARBA00023136"/>
    </source>
</evidence>
<keyword evidence="4" id="KW-0256">Endoplasmic reticulum</keyword>
<dbReference type="GO" id="GO:0015914">
    <property type="term" value="P:phospholipid transport"/>
    <property type="evidence" value="ECO:0007669"/>
    <property type="project" value="TreeGrafter"/>
</dbReference>
<dbReference type="InterPro" id="IPR027532">
    <property type="entry name" value="Mdm12"/>
</dbReference>
<dbReference type="PROSITE" id="PS51847">
    <property type="entry name" value="SMP"/>
    <property type="match status" value="1"/>
</dbReference>
<name>A0A1L0B0N1_9ASCO</name>
<accession>A0A1L0B0N1</accession>
<dbReference type="AlphaFoldDB" id="A0A1L0B0N1"/>
<keyword evidence="2" id="KW-0813">Transport</keyword>
<evidence type="ECO:0000256" key="4">
    <source>
        <dbReference type="ARBA" id="ARBA00022824"/>
    </source>
</evidence>
<dbReference type="GO" id="GO:0032865">
    <property type="term" value="C:ERMES complex"/>
    <property type="evidence" value="ECO:0007669"/>
    <property type="project" value="InterPro"/>
</dbReference>
<evidence type="ECO:0000256" key="1">
    <source>
        <dbReference type="ARBA" id="ARBA00004370"/>
    </source>
</evidence>
<evidence type="ECO:0000256" key="7">
    <source>
        <dbReference type="ARBA" id="ARBA00023128"/>
    </source>
</evidence>
<protein>
    <recommendedName>
        <fullName evidence="9">SMP-LTD domain-containing protein</fullName>
    </recommendedName>
</protein>
<dbReference type="PANTHER" id="PTHR28204:SF1">
    <property type="entry name" value="MITOCHONDRIAL DISTRIBUTION AND MORPHOLOGY PROTEIN 12"/>
    <property type="match status" value="1"/>
</dbReference>
<evidence type="ECO:0000256" key="3">
    <source>
        <dbReference type="ARBA" id="ARBA00022787"/>
    </source>
</evidence>
<gene>
    <name evidence="10" type="ORF">HGUI_00723</name>
</gene>
<dbReference type="OrthoDB" id="3356905at2759"/>
<dbReference type="GO" id="GO:0007005">
    <property type="term" value="P:mitochondrion organization"/>
    <property type="evidence" value="ECO:0007669"/>
    <property type="project" value="InterPro"/>
</dbReference>
<keyword evidence="8" id="KW-0472">Membrane</keyword>
<dbReference type="PANTHER" id="PTHR28204">
    <property type="entry name" value="MITOCHONDRIAL DISTRIBUTION AND MORPHOLOGY PROTEIN 12"/>
    <property type="match status" value="1"/>
</dbReference>
<reference evidence="11" key="1">
    <citation type="submission" date="2016-11" db="EMBL/GenBank/DDBJ databases">
        <authorList>
            <person name="Guldener U."/>
        </authorList>
    </citation>
    <scope>NUCLEOTIDE SEQUENCE [LARGE SCALE GENOMIC DNA]</scope>
</reference>
<dbReference type="Pfam" id="PF26544">
    <property type="entry name" value="Mdm12"/>
    <property type="match status" value="2"/>
</dbReference>
<keyword evidence="7" id="KW-0496">Mitochondrion</keyword>
<dbReference type="GO" id="GO:0008289">
    <property type="term" value="F:lipid binding"/>
    <property type="evidence" value="ECO:0007669"/>
    <property type="project" value="UniProtKB-KW"/>
</dbReference>
<evidence type="ECO:0000256" key="2">
    <source>
        <dbReference type="ARBA" id="ARBA00022448"/>
    </source>
</evidence>
<dbReference type="CDD" id="cd21672">
    <property type="entry name" value="SMP_Mdm12"/>
    <property type="match status" value="1"/>
</dbReference>
<dbReference type="Proteomes" id="UP000183365">
    <property type="component" value="Unassembled WGS sequence"/>
</dbReference>
<evidence type="ECO:0000313" key="10">
    <source>
        <dbReference type="EMBL" id="SGZ38523.1"/>
    </source>
</evidence>
<dbReference type="EMBL" id="FQNF01000008">
    <property type="protein sequence ID" value="SGZ38523.1"/>
    <property type="molecule type" value="Genomic_DNA"/>
</dbReference>
<proteinExistence type="predicted"/>
<organism evidence="10 11">
    <name type="scientific">Hanseniaspora guilliermondii</name>
    <dbReference type="NCBI Taxonomy" id="56406"/>
    <lineage>
        <taxon>Eukaryota</taxon>
        <taxon>Fungi</taxon>
        <taxon>Dikarya</taxon>
        <taxon>Ascomycota</taxon>
        <taxon>Saccharomycotina</taxon>
        <taxon>Saccharomycetes</taxon>
        <taxon>Saccharomycodales</taxon>
        <taxon>Saccharomycodaceae</taxon>
        <taxon>Hanseniaspora</taxon>
    </lineage>
</organism>
<sequence>MSFVFNWEAISQNGKSNVLLKNKINEYLQKNGDSLLPSYIRNAFVHHVDIGNTAPEITLKNISDPLSSIYSSLIKDCEMDYQSKIVDGHNLENISVELYPNNLDAQMVLDFKYAGELSMSFKADLSINYPSENFVKLPLQINISHINIHSLILVAYLNPLIKATYNYKNRTNYKDTQTEEFSVKKSILAILCDVEDEAQEMDKFNISGLFTQNKTSSNINLSSTPIESNKNTHSNNNHLERVMFIQDITINTVIGEGLEYNSDKSILRNIEDLEAMIIEFLRKFIRDELCYPNWIEFDL</sequence>